<sequence length="319" mass="35686">MEDDHFVEFSSIFIVKRLVSINCDITDMINVTALQLGTFQCHQVWETHFPLDPRIKTGSGKLGTSKGVQQLRIVLSAFSVNNRNNMFVYQEDSERRSGSFSERESVGGDQMSLGSLSLNRSQQYQSQQHLLRREDCIQLKVHGITETGPAMNCGLVRVLQNILDDAVLKILHSLLSSNAAWKLTSDDVHFIQKPHEPPHIVLQSAVRACAFPYLTALAYYLRQNLLDSVVYTPKYMDNFAGHHFQDYSSPFPSPSSDVYLYNRPQGSGNRGIVCISFSLVDGQGSPVNNLAWPRPITAVKTDGGVVPVIRYPIELVLVT</sequence>
<evidence type="ECO:0000313" key="2">
    <source>
        <dbReference type="Proteomes" id="UP000000305"/>
    </source>
</evidence>
<gene>
    <name evidence="1" type="ORF">DAPPUDRAFT_267006</name>
</gene>
<dbReference type="OrthoDB" id="43547at2759"/>
<accession>E9HVV8</accession>
<name>E9HVV8_DAPPU</name>
<dbReference type="EMBL" id="GL732875">
    <property type="protein sequence ID" value="EFX64124.1"/>
    <property type="molecule type" value="Genomic_DNA"/>
</dbReference>
<proteinExistence type="predicted"/>
<dbReference type="eggNOG" id="ENOG502QPW4">
    <property type="taxonomic scope" value="Eukaryota"/>
</dbReference>
<reference evidence="1 2" key="1">
    <citation type="journal article" date="2011" name="Science">
        <title>The ecoresponsive genome of Daphnia pulex.</title>
        <authorList>
            <person name="Colbourne J.K."/>
            <person name="Pfrender M.E."/>
            <person name="Gilbert D."/>
            <person name="Thomas W.K."/>
            <person name="Tucker A."/>
            <person name="Oakley T.H."/>
            <person name="Tokishita S."/>
            <person name="Aerts A."/>
            <person name="Arnold G.J."/>
            <person name="Basu M.K."/>
            <person name="Bauer D.J."/>
            <person name="Caceres C.E."/>
            <person name="Carmel L."/>
            <person name="Casola C."/>
            <person name="Choi J.H."/>
            <person name="Detter J.C."/>
            <person name="Dong Q."/>
            <person name="Dusheyko S."/>
            <person name="Eads B.D."/>
            <person name="Frohlich T."/>
            <person name="Geiler-Samerotte K.A."/>
            <person name="Gerlach D."/>
            <person name="Hatcher P."/>
            <person name="Jogdeo S."/>
            <person name="Krijgsveld J."/>
            <person name="Kriventseva E.V."/>
            <person name="Kultz D."/>
            <person name="Laforsch C."/>
            <person name="Lindquist E."/>
            <person name="Lopez J."/>
            <person name="Manak J.R."/>
            <person name="Muller J."/>
            <person name="Pangilinan J."/>
            <person name="Patwardhan R.P."/>
            <person name="Pitluck S."/>
            <person name="Pritham E.J."/>
            <person name="Rechtsteiner A."/>
            <person name="Rho M."/>
            <person name="Rogozin I.B."/>
            <person name="Sakarya O."/>
            <person name="Salamov A."/>
            <person name="Schaack S."/>
            <person name="Shapiro H."/>
            <person name="Shiga Y."/>
            <person name="Skalitzky C."/>
            <person name="Smith Z."/>
            <person name="Souvorov A."/>
            <person name="Sung W."/>
            <person name="Tang Z."/>
            <person name="Tsuchiya D."/>
            <person name="Tu H."/>
            <person name="Vos H."/>
            <person name="Wang M."/>
            <person name="Wolf Y.I."/>
            <person name="Yamagata H."/>
            <person name="Yamada T."/>
            <person name="Ye Y."/>
            <person name="Shaw J.R."/>
            <person name="Andrews J."/>
            <person name="Crease T.J."/>
            <person name="Tang H."/>
            <person name="Lucas S.M."/>
            <person name="Robertson H.M."/>
            <person name="Bork P."/>
            <person name="Koonin E.V."/>
            <person name="Zdobnov E.M."/>
            <person name="Grigoriev I.V."/>
            <person name="Lynch M."/>
            <person name="Boore J.L."/>
        </authorList>
    </citation>
    <scope>NUCLEOTIDE SEQUENCE [LARGE SCALE GENOMIC DNA]</scope>
</reference>
<dbReference type="STRING" id="6669.E9HVV8"/>
<dbReference type="KEGG" id="dpx:DAPPUDRAFT_267006"/>
<dbReference type="HOGENOM" id="CLU_872277_0_0_1"/>
<dbReference type="AlphaFoldDB" id="E9HVV8"/>
<dbReference type="Proteomes" id="UP000000305">
    <property type="component" value="Unassembled WGS sequence"/>
</dbReference>
<organism evidence="1 2">
    <name type="scientific">Daphnia pulex</name>
    <name type="common">Water flea</name>
    <dbReference type="NCBI Taxonomy" id="6669"/>
    <lineage>
        <taxon>Eukaryota</taxon>
        <taxon>Metazoa</taxon>
        <taxon>Ecdysozoa</taxon>
        <taxon>Arthropoda</taxon>
        <taxon>Crustacea</taxon>
        <taxon>Branchiopoda</taxon>
        <taxon>Diplostraca</taxon>
        <taxon>Cladocera</taxon>
        <taxon>Anomopoda</taxon>
        <taxon>Daphniidae</taxon>
        <taxon>Daphnia</taxon>
    </lineage>
</organism>
<dbReference type="PANTHER" id="PTHR14918:SF3">
    <property type="entry name" value="KICSTOR COMPLEX PROTEIN SZT2"/>
    <property type="match status" value="1"/>
</dbReference>
<dbReference type="InParanoid" id="E9HVV8"/>
<evidence type="ECO:0000313" key="1">
    <source>
        <dbReference type="EMBL" id="EFX64124.1"/>
    </source>
</evidence>
<dbReference type="InterPro" id="IPR033228">
    <property type="entry name" value="SZT2"/>
</dbReference>
<dbReference type="GO" id="GO:0005777">
    <property type="term" value="C:peroxisome"/>
    <property type="evidence" value="ECO:0007669"/>
    <property type="project" value="InterPro"/>
</dbReference>
<dbReference type="PANTHER" id="PTHR14918">
    <property type="entry name" value="KICSTOR COMPLEX PROTEIN SZT2"/>
    <property type="match status" value="1"/>
</dbReference>
<keyword evidence="2" id="KW-1185">Reference proteome</keyword>
<protein>
    <submittedName>
        <fullName evidence="1">Uncharacterized protein</fullName>
    </submittedName>
</protein>